<feature type="non-terminal residue" evidence="1">
    <location>
        <position position="52"/>
    </location>
</feature>
<evidence type="ECO:0000313" key="2">
    <source>
        <dbReference type="Proteomes" id="UP000823775"/>
    </source>
</evidence>
<dbReference type="EMBL" id="JACEIK010000833">
    <property type="protein sequence ID" value="MCD7462766.1"/>
    <property type="molecule type" value="Genomic_DNA"/>
</dbReference>
<comment type="caution">
    <text evidence="1">The sequence shown here is derived from an EMBL/GenBank/DDBJ whole genome shotgun (WGS) entry which is preliminary data.</text>
</comment>
<reference evidence="1 2" key="1">
    <citation type="journal article" date="2021" name="BMC Genomics">
        <title>Datura genome reveals duplications of psychoactive alkaloid biosynthetic genes and high mutation rate following tissue culture.</title>
        <authorList>
            <person name="Rajewski A."/>
            <person name="Carter-House D."/>
            <person name="Stajich J."/>
            <person name="Litt A."/>
        </authorList>
    </citation>
    <scope>NUCLEOTIDE SEQUENCE [LARGE SCALE GENOMIC DNA]</scope>
    <source>
        <strain evidence="1">AR-01</strain>
    </source>
</reference>
<protein>
    <submittedName>
        <fullName evidence="1">Uncharacterized protein</fullName>
    </submittedName>
</protein>
<accession>A0ABS8SVC7</accession>
<organism evidence="1 2">
    <name type="scientific">Datura stramonium</name>
    <name type="common">Jimsonweed</name>
    <name type="synonym">Common thornapple</name>
    <dbReference type="NCBI Taxonomy" id="4076"/>
    <lineage>
        <taxon>Eukaryota</taxon>
        <taxon>Viridiplantae</taxon>
        <taxon>Streptophyta</taxon>
        <taxon>Embryophyta</taxon>
        <taxon>Tracheophyta</taxon>
        <taxon>Spermatophyta</taxon>
        <taxon>Magnoliopsida</taxon>
        <taxon>eudicotyledons</taxon>
        <taxon>Gunneridae</taxon>
        <taxon>Pentapetalae</taxon>
        <taxon>asterids</taxon>
        <taxon>lamiids</taxon>
        <taxon>Solanales</taxon>
        <taxon>Solanaceae</taxon>
        <taxon>Solanoideae</taxon>
        <taxon>Datureae</taxon>
        <taxon>Datura</taxon>
    </lineage>
</organism>
<gene>
    <name evidence="1" type="ORF">HAX54_049315</name>
</gene>
<evidence type="ECO:0000313" key="1">
    <source>
        <dbReference type="EMBL" id="MCD7462766.1"/>
    </source>
</evidence>
<keyword evidence="2" id="KW-1185">Reference proteome</keyword>
<dbReference type="Proteomes" id="UP000823775">
    <property type="component" value="Unassembled WGS sequence"/>
</dbReference>
<sequence length="52" mass="6190">MVEHSLQRDRGYSRSHVVTDRRINHRIYRSNFLTVVANKSDRCSRRQESKSG</sequence>
<proteinExistence type="predicted"/>
<name>A0ABS8SVC7_DATST</name>